<accession>A0A819SS67</accession>
<proteinExistence type="predicted"/>
<dbReference type="GO" id="GO:0006895">
    <property type="term" value="P:Golgi to endosome transport"/>
    <property type="evidence" value="ECO:0007669"/>
    <property type="project" value="InterPro"/>
</dbReference>
<organism evidence="3 4">
    <name type="scientific">Rotaria sordida</name>
    <dbReference type="NCBI Taxonomy" id="392033"/>
    <lineage>
        <taxon>Eukaryota</taxon>
        <taxon>Metazoa</taxon>
        <taxon>Spiralia</taxon>
        <taxon>Gnathifera</taxon>
        <taxon>Rotifera</taxon>
        <taxon>Eurotatoria</taxon>
        <taxon>Bdelloidea</taxon>
        <taxon>Philodinida</taxon>
        <taxon>Philodinidae</taxon>
        <taxon>Rotaria</taxon>
    </lineage>
</organism>
<gene>
    <name evidence="3" type="ORF">FNK824_LOCUS29450</name>
</gene>
<reference evidence="3" key="1">
    <citation type="submission" date="2021-02" db="EMBL/GenBank/DDBJ databases">
        <authorList>
            <person name="Nowell W R."/>
        </authorList>
    </citation>
    <scope>NUCLEOTIDE SEQUENCE</scope>
</reference>
<feature type="transmembrane region" description="Helical" evidence="1">
    <location>
        <begin position="46"/>
        <end position="64"/>
    </location>
</feature>
<protein>
    <recommendedName>
        <fullName evidence="2">DOP1-like C-terminal domain-containing protein</fullName>
    </recommendedName>
</protein>
<dbReference type="GO" id="GO:0005829">
    <property type="term" value="C:cytosol"/>
    <property type="evidence" value="ECO:0007669"/>
    <property type="project" value="GOC"/>
</dbReference>
<feature type="non-terminal residue" evidence="3">
    <location>
        <position position="242"/>
    </location>
</feature>
<evidence type="ECO:0000259" key="2">
    <source>
        <dbReference type="Pfam" id="PF24598"/>
    </source>
</evidence>
<comment type="caution">
    <text evidence="3">The sequence shown here is derived from an EMBL/GenBank/DDBJ whole genome shotgun (WGS) entry which is preliminary data.</text>
</comment>
<dbReference type="Pfam" id="PF24598">
    <property type="entry name" value="DOP1_C"/>
    <property type="match status" value="1"/>
</dbReference>
<dbReference type="GO" id="GO:0005768">
    <property type="term" value="C:endosome"/>
    <property type="evidence" value="ECO:0007669"/>
    <property type="project" value="TreeGrafter"/>
</dbReference>
<dbReference type="Proteomes" id="UP000663874">
    <property type="component" value="Unassembled WGS sequence"/>
</dbReference>
<evidence type="ECO:0000256" key="1">
    <source>
        <dbReference type="SAM" id="Phobius"/>
    </source>
</evidence>
<keyword evidence="1" id="KW-1133">Transmembrane helix</keyword>
<name>A0A819SS67_9BILA</name>
<dbReference type="InterPro" id="IPR056457">
    <property type="entry name" value="DOP1_C"/>
</dbReference>
<dbReference type="PANTHER" id="PTHR14042:SF24">
    <property type="entry name" value="PROTEIN DOPEY-1 HOMOLOG"/>
    <property type="match status" value="1"/>
</dbReference>
<feature type="domain" description="DOP1-like C-terminal" evidence="2">
    <location>
        <begin position="6"/>
        <end position="207"/>
    </location>
</feature>
<dbReference type="GO" id="GO:0005802">
    <property type="term" value="C:trans-Golgi network"/>
    <property type="evidence" value="ECO:0007669"/>
    <property type="project" value="TreeGrafter"/>
</dbReference>
<dbReference type="PANTHER" id="PTHR14042">
    <property type="entry name" value="DOPEY-RELATED"/>
    <property type="match status" value="1"/>
</dbReference>
<sequence>HQSNRHLPHILESITDLLKLPQVPIVYTQIYLVFRALLIRISNKNFISFWPILIAELIQILLQLEQDLLFDIEGDIKSNIQRMTTSDITLTNISNGSSDSNPLLKMYLYACKLLDILLAIPYSELYHFQLFRSAFVTDHNITNSNSHIDIFITFSIRLFKLLEKKLQLMPISIHNQLPIIKNLNHPLLRLRTISNIIELFPFFNCLTKMHTNDNLYLNNEQILLSDTMNEIETSVLEDFIES</sequence>
<evidence type="ECO:0000313" key="4">
    <source>
        <dbReference type="Proteomes" id="UP000663874"/>
    </source>
</evidence>
<dbReference type="EMBL" id="CAJOBE010008577">
    <property type="protein sequence ID" value="CAF4064523.1"/>
    <property type="molecule type" value="Genomic_DNA"/>
</dbReference>
<keyword evidence="1" id="KW-0812">Transmembrane</keyword>
<dbReference type="InterPro" id="IPR040314">
    <property type="entry name" value="DOP1"/>
</dbReference>
<keyword evidence="1" id="KW-0472">Membrane</keyword>
<dbReference type="AlphaFoldDB" id="A0A819SS67"/>
<evidence type="ECO:0000313" key="3">
    <source>
        <dbReference type="EMBL" id="CAF4064523.1"/>
    </source>
</evidence>
<feature type="transmembrane region" description="Helical" evidence="1">
    <location>
        <begin position="20"/>
        <end position="39"/>
    </location>
</feature>